<dbReference type="PROSITE" id="PS00786">
    <property type="entry name" value="5_NUCLEOTIDASE_2"/>
    <property type="match status" value="1"/>
</dbReference>
<dbReference type="GO" id="GO:0009166">
    <property type="term" value="P:nucleotide catabolic process"/>
    <property type="evidence" value="ECO:0007669"/>
    <property type="project" value="InterPro"/>
</dbReference>
<evidence type="ECO:0000313" key="7">
    <source>
        <dbReference type="Proteomes" id="UP000752013"/>
    </source>
</evidence>
<comment type="similarity">
    <text evidence="1 3">Belongs to the 5'-nucleotidase family.</text>
</comment>
<protein>
    <recommendedName>
        <fullName evidence="8">Bifunctional metallophosphatase/5'-nucleotidase</fullName>
    </recommendedName>
</protein>
<evidence type="ECO:0008006" key="8">
    <source>
        <dbReference type="Google" id="ProtNLM"/>
    </source>
</evidence>
<dbReference type="PANTHER" id="PTHR11575:SF6">
    <property type="entry name" value="2',3'-CYCLIC-NUCLEOTIDE 2'-PHOSPHODIESTERASE_3'-NUCLEOTIDASE"/>
    <property type="match status" value="1"/>
</dbReference>
<evidence type="ECO:0000259" key="4">
    <source>
        <dbReference type="Pfam" id="PF00149"/>
    </source>
</evidence>
<keyword evidence="3" id="KW-0547">Nucleotide-binding</keyword>
<dbReference type="GO" id="GO:0046872">
    <property type="term" value="F:metal ion binding"/>
    <property type="evidence" value="ECO:0007669"/>
    <property type="project" value="InterPro"/>
</dbReference>
<evidence type="ECO:0000256" key="2">
    <source>
        <dbReference type="ARBA" id="ARBA00022729"/>
    </source>
</evidence>
<dbReference type="EMBL" id="JAATLK010000001">
    <property type="protein sequence ID" value="NIZ47437.1"/>
    <property type="molecule type" value="Genomic_DNA"/>
</dbReference>
<comment type="caution">
    <text evidence="6">The sequence shown here is derived from an EMBL/GenBank/DDBJ whole genome shotgun (WGS) entry which is preliminary data.</text>
</comment>
<dbReference type="GO" id="GO:0030288">
    <property type="term" value="C:outer membrane-bounded periplasmic space"/>
    <property type="evidence" value="ECO:0007669"/>
    <property type="project" value="TreeGrafter"/>
</dbReference>
<keyword evidence="2" id="KW-0732">Signal</keyword>
<dbReference type="InterPro" id="IPR029052">
    <property type="entry name" value="Metallo-depent_PP-like"/>
</dbReference>
<dbReference type="Pfam" id="PF00149">
    <property type="entry name" value="Metallophos"/>
    <property type="match status" value="1"/>
</dbReference>
<sequence>MQEHSDDIIEIQILHTADMHGHFMKYDYALDRVYSIGSLAAIATKVQELRKAYPHTYLVDTGDTFQGNYNELFQNHIENNPMTLLMNYLKYDTFTLGNHEFNYGIEYVYRIMNALKMPTLAANLYTKQGSRLTTPYVIFHQSGIRIAIVGMVTPNIIRWDSDHLADIVVRTPLEEMKHLWPELEGKADLYVFANHQSFHDFYMLGDGYEQLIKRYPQFRLALISHSHQKRATRYGDTWCLQPGVHGSDLGQAIFRFKKQGDRYEYLSSEARLISMEDVTEDPNALAMVASAHQLALDDIRIPVGRLVGGNLIPHPTIKKMSQAQIECTPLIAFINDVQRHYAESDVSLATLSHLDANLIEGEINRADIVNMYRHNNMLRVYRICGWQLKQLMEWSARYFNQWQEGDLTISFEAQIPIYDYAMFGGILYDINISKPIGERIEHLRWPQGGEVQMNESLTIAIDDFKAKGFLEKDLFSKDSSVQLIKDYGFGYKEDGRIRNLIIRYIQEHAQGIISNEMNTRDNGFRLTGYHWEESLHQEAIRQLNEGIIPIPESDNGLSYHTRSIRKEDLR</sequence>
<evidence type="ECO:0000256" key="3">
    <source>
        <dbReference type="RuleBase" id="RU362119"/>
    </source>
</evidence>
<dbReference type="SUPFAM" id="SSF55816">
    <property type="entry name" value="5'-nucleotidase (syn. UDP-sugar hydrolase), C-terminal domain"/>
    <property type="match status" value="1"/>
</dbReference>
<dbReference type="RefSeq" id="WP_167703851.1">
    <property type="nucleotide sequence ID" value="NZ_CP118168.1"/>
</dbReference>
<dbReference type="InterPro" id="IPR004843">
    <property type="entry name" value="Calcineurin-like_PHP"/>
</dbReference>
<dbReference type="GO" id="GO:0000166">
    <property type="term" value="F:nucleotide binding"/>
    <property type="evidence" value="ECO:0007669"/>
    <property type="project" value="UniProtKB-KW"/>
</dbReference>
<dbReference type="Gene3D" id="3.60.21.10">
    <property type="match status" value="1"/>
</dbReference>
<dbReference type="AlphaFoldDB" id="A0A968GCP9"/>
<organism evidence="6 7">
    <name type="scientific">Entomospira nematocerorum</name>
    <dbReference type="NCBI Taxonomy" id="2719987"/>
    <lineage>
        <taxon>Bacteria</taxon>
        <taxon>Pseudomonadati</taxon>
        <taxon>Spirochaetota</taxon>
        <taxon>Spirochaetia</taxon>
        <taxon>Spirochaetales</taxon>
        <taxon>Spirochaetaceae</taxon>
        <taxon>Entomospira</taxon>
    </lineage>
</organism>
<dbReference type="InterPro" id="IPR006179">
    <property type="entry name" value="5_nucleotidase/apyrase"/>
</dbReference>
<proteinExistence type="inferred from homology"/>
<dbReference type="InterPro" id="IPR036907">
    <property type="entry name" value="5'-Nucleotdase_C_sf"/>
</dbReference>
<dbReference type="PANTHER" id="PTHR11575">
    <property type="entry name" value="5'-NUCLEOTIDASE-RELATED"/>
    <property type="match status" value="1"/>
</dbReference>
<accession>A0A968GCP9</accession>
<name>A0A968GCP9_9SPIO</name>
<evidence type="ECO:0000259" key="5">
    <source>
        <dbReference type="Pfam" id="PF02872"/>
    </source>
</evidence>
<feature type="domain" description="Calcineurin-like phosphoesterase" evidence="4">
    <location>
        <begin position="12"/>
        <end position="228"/>
    </location>
</feature>
<dbReference type="PRINTS" id="PR01607">
    <property type="entry name" value="APYRASEFAMLY"/>
</dbReference>
<dbReference type="Gene3D" id="3.90.780.10">
    <property type="entry name" value="5'-Nucleotidase, C-terminal domain"/>
    <property type="match status" value="1"/>
</dbReference>
<dbReference type="InterPro" id="IPR008334">
    <property type="entry name" value="5'-Nucleotdase_C"/>
</dbReference>
<dbReference type="GO" id="GO:0016788">
    <property type="term" value="F:hydrolase activity, acting on ester bonds"/>
    <property type="evidence" value="ECO:0007669"/>
    <property type="project" value="InterPro"/>
</dbReference>
<dbReference type="InterPro" id="IPR006146">
    <property type="entry name" value="5'-Nucleotdase_CS"/>
</dbReference>
<dbReference type="SUPFAM" id="SSF56300">
    <property type="entry name" value="Metallo-dependent phosphatases"/>
    <property type="match status" value="1"/>
</dbReference>
<evidence type="ECO:0000256" key="1">
    <source>
        <dbReference type="ARBA" id="ARBA00006654"/>
    </source>
</evidence>
<reference evidence="6" key="1">
    <citation type="submission" date="2020-03" db="EMBL/GenBank/DDBJ databases">
        <title>Spirochaetal bacteria isolated from arthropods constitute a novel genus Entomospira genus novum within the order Spirochaetales.</title>
        <authorList>
            <person name="Grana-Miraglia L."/>
            <person name="Sikutova S."/>
            <person name="Fingerle V."/>
            <person name="Sing A."/>
            <person name="Castillo-Ramirez S."/>
            <person name="Margos G."/>
            <person name="Rudolf I."/>
        </authorList>
    </citation>
    <scope>NUCLEOTIDE SEQUENCE</scope>
    <source>
        <strain evidence="6">BR208</strain>
    </source>
</reference>
<keyword evidence="3" id="KW-0378">Hydrolase</keyword>
<dbReference type="PROSITE" id="PS00785">
    <property type="entry name" value="5_NUCLEOTIDASE_1"/>
    <property type="match status" value="1"/>
</dbReference>
<evidence type="ECO:0000313" key="6">
    <source>
        <dbReference type="EMBL" id="NIZ47437.1"/>
    </source>
</evidence>
<dbReference type="Proteomes" id="UP000752013">
    <property type="component" value="Unassembled WGS sequence"/>
</dbReference>
<keyword evidence="7" id="KW-1185">Reference proteome</keyword>
<gene>
    <name evidence="6" type="ORF">HCT46_05870</name>
</gene>
<feature type="domain" description="5'-Nucleotidase C-terminal" evidence="5">
    <location>
        <begin position="323"/>
        <end position="468"/>
    </location>
</feature>
<dbReference type="Pfam" id="PF02872">
    <property type="entry name" value="5_nucleotid_C"/>
    <property type="match status" value="1"/>
</dbReference>